<protein>
    <submittedName>
        <fullName evidence="1">Uncharacterized protein</fullName>
    </submittedName>
</protein>
<dbReference type="EMBL" id="GBRH01178087">
    <property type="protein sequence ID" value="JAE19809.1"/>
    <property type="molecule type" value="Transcribed_RNA"/>
</dbReference>
<name>A0A0A9G8N7_ARUDO</name>
<reference evidence="1" key="1">
    <citation type="submission" date="2014-09" db="EMBL/GenBank/DDBJ databases">
        <authorList>
            <person name="Magalhaes I.L.F."/>
            <person name="Oliveira U."/>
            <person name="Santos F.R."/>
            <person name="Vidigal T.H.D.A."/>
            <person name="Brescovit A.D."/>
            <person name="Santos A.J."/>
        </authorList>
    </citation>
    <scope>NUCLEOTIDE SEQUENCE</scope>
    <source>
        <tissue evidence="1">Shoot tissue taken approximately 20 cm above the soil surface</tissue>
    </source>
</reference>
<sequence>MPPENDSSYYNPPMHARGCVHWKYRNRTEMLRLDSSAMELSTVTLPPGVLMHMPWSTGETEGGEHCLVCVVHTTCCHSGRIACMDSQ</sequence>
<proteinExistence type="predicted"/>
<organism evidence="1">
    <name type="scientific">Arundo donax</name>
    <name type="common">Giant reed</name>
    <name type="synonym">Donax arundinaceus</name>
    <dbReference type="NCBI Taxonomy" id="35708"/>
    <lineage>
        <taxon>Eukaryota</taxon>
        <taxon>Viridiplantae</taxon>
        <taxon>Streptophyta</taxon>
        <taxon>Embryophyta</taxon>
        <taxon>Tracheophyta</taxon>
        <taxon>Spermatophyta</taxon>
        <taxon>Magnoliopsida</taxon>
        <taxon>Liliopsida</taxon>
        <taxon>Poales</taxon>
        <taxon>Poaceae</taxon>
        <taxon>PACMAD clade</taxon>
        <taxon>Arundinoideae</taxon>
        <taxon>Arundineae</taxon>
        <taxon>Arundo</taxon>
    </lineage>
</organism>
<reference evidence="1" key="2">
    <citation type="journal article" date="2015" name="Data Brief">
        <title>Shoot transcriptome of the giant reed, Arundo donax.</title>
        <authorList>
            <person name="Barrero R.A."/>
            <person name="Guerrero F.D."/>
            <person name="Moolhuijzen P."/>
            <person name="Goolsby J.A."/>
            <person name="Tidwell J."/>
            <person name="Bellgard S.E."/>
            <person name="Bellgard M.I."/>
        </authorList>
    </citation>
    <scope>NUCLEOTIDE SEQUENCE</scope>
    <source>
        <tissue evidence="1">Shoot tissue taken approximately 20 cm above the soil surface</tissue>
    </source>
</reference>
<dbReference type="AlphaFoldDB" id="A0A0A9G8N7"/>
<accession>A0A0A9G8N7</accession>
<evidence type="ECO:0000313" key="1">
    <source>
        <dbReference type="EMBL" id="JAE19809.1"/>
    </source>
</evidence>